<sequence length="65" mass="7200">QQHQLPVHLPFNAIRFGVAAVAAAAVVVRFRVDAPLGRFESHLNAAENMHLIMNAFGWFLVFGQT</sequence>
<keyword evidence="1" id="KW-0812">Transmembrane</keyword>
<evidence type="ECO:0000313" key="3">
    <source>
        <dbReference type="Proteomes" id="UP000606786"/>
    </source>
</evidence>
<evidence type="ECO:0000313" key="2">
    <source>
        <dbReference type="EMBL" id="CAD6998915.1"/>
    </source>
</evidence>
<gene>
    <name evidence="2" type="ORF">CCAP1982_LOCUS7462</name>
</gene>
<keyword evidence="1" id="KW-1133">Transmembrane helix</keyword>
<keyword evidence="3" id="KW-1185">Reference proteome</keyword>
<dbReference type="Proteomes" id="UP000606786">
    <property type="component" value="Unassembled WGS sequence"/>
</dbReference>
<feature type="non-terminal residue" evidence="2">
    <location>
        <position position="1"/>
    </location>
</feature>
<comment type="caution">
    <text evidence="2">The sequence shown here is derived from an EMBL/GenBank/DDBJ whole genome shotgun (WGS) entry which is preliminary data.</text>
</comment>
<dbReference type="AlphaFoldDB" id="A0A811UMB3"/>
<dbReference type="EMBL" id="CAJHJT010000012">
    <property type="protein sequence ID" value="CAD6998915.1"/>
    <property type="molecule type" value="Genomic_DNA"/>
</dbReference>
<name>A0A811UMB3_CERCA</name>
<accession>A0A811UMB3</accession>
<organism evidence="2 3">
    <name type="scientific">Ceratitis capitata</name>
    <name type="common">Mediterranean fruit fly</name>
    <name type="synonym">Tephritis capitata</name>
    <dbReference type="NCBI Taxonomy" id="7213"/>
    <lineage>
        <taxon>Eukaryota</taxon>
        <taxon>Metazoa</taxon>
        <taxon>Ecdysozoa</taxon>
        <taxon>Arthropoda</taxon>
        <taxon>Hexapoda</taxon>
        <taxon>Insecta</taxon>
        <taxon>Pterygota</taxon>
        <taxon>Neoptera</taxon>
        <taxon>Endopterygota</taxon>
        <taxon>Diptera</taxon>
        <taxon>Brachycera</taxon>
        <taxon>Muscomorpha</taxon>
        <taxon>Tephritoidea</taxon>
        <taxon>Tephritidae</taxon>
        <taxon>Ceratitis</taxon>
        <taxon>Ceratitis</taxon>
    </lineage>
</organism>
<protein>
    <submittedName>
        <fullName evidence="2">(Mediterranean fruit fly) hypothetical protein</fullName>
    </submittedName>
</protein>
<feature type="transmembrane region" description="Helical" evidence="1">
    <location>
        <begin position="13"/>
        <end position="32"/>
    </location>
</feature>
<proteinExistence type="predicted"/>
<evidence type="ECO:0000256" key="1">
    <source>
        <dbReference type="SAM" id="Phobius"/>
    </source>
</evidence>
<reference evidence="2" key="1">
    <citation type="submission" date="2020-11" db="EMBL/GenBank/DDBJ databases">
        <authorList>
            <person name="Whitehead M."/>
        </authorList>
    </citation>
    <scope>NUCLEOTIDE SEQUENCE</scope>
    <source>
        <strain evidence="2">EGII</strain>
    </source>
</reference>
<keyword evidence="1" id="KW-0472">Membrane</keyword>